<dbReference type="InterPro" id="IPR007174">
    <property type="entry name" value="Las1"/>
</dbReference>
<keyword evidence="2" id="KW-1185">Reference proteome</keyword>
<reference evidence="1" key="1">
    <citation type="submission" date="2020-10" db="EMBL/GenBank/DDBJ databases">
        <authorList>
            <person name="Roach M.J.R."/>
        </authorList>
    </citation>
    <scope>NUCLEOTIDE SEQUENCE</scope>
    <source>
        <strain evidence="1">CBS 1945</strain>
    </source>
</reference>
<dbReference type="GO" id="GO:0000460">
    <property type="term" value="P:maturation of 5.8S rRNA"/>
    <property type="evidence" value="ECO:0007669"/>
    <property type="project" value="TreeGrafter"/>
</dbReference>
<protein>
    <submittedName>
        <fullName evidence="1">Uncharacterized protein</fullName>
    </submittedName>
</protein>
<dbReference type="OrthoDB" id="10263222at2759"/>
<dbReference type="Proteomes" id="UP000662931">
    <property type="component" value="Chromosome 4"/>
</dbReference>
<proteinExistence type="predicted"/>
<organism evidence="1 2">
    <name type="scientific">Eeniella nana</name>
    <name type="common">Yeast</name>
    <name type="synonym">Brettanomyces nanus</name>
    <dbReference type="NCBI Taxonomy" id="13502"/>
    <lineage>
        <taxon>Eukaryota</taxon>
        <taxon>Fungi</taxon>
        <taxon>Dikarya</taxon>
        <taxon>Ascomycota</taxon>
        <taxon>Saccharomycotina</taxon>
        <taxon>Pichiomycetes</taxon>
        <taxon>Pichiales</taxon>
        <taxon>Pichiaceae</taxon>
        <taxon>Brettanomyces</taxon>
    </lineage>
</organism>
<dbReference type="GO" id="GO:0004519">
    <property type="term" value="F:endonuclease activity"/>
    <property type="evidence" value="ECO:0007669"/>
    <property type="project" value="InterPro"/>
</dbReference>
<gene>
    <name evidence="1" type="ORF">FOA43_004783</name>
</gene>
<dbReference type="KEGG" id="bnn:FOA43_004783"/>
<dbReference type="EMBL" id="CP064815">
    <property type="protein sequence ID" value="QPG77370.1"/>
    <property type="molecule type" value="Genomic_DNA"/>
</dbReference>
<evidence type="ECO:0000313" key="1">
    <source>
        <dbReference type="EMBL" id="QPG77370.1"/>
    </source>
</evidence>
<accession>A0A875RQL4</accession>
<dbReference type="GO" id="GO:0000470">
    <property type="term" value="P:maturation of LSU-rRNA"/>
    <property type="evidence" value="ECO:0007669"/>
    <property type="project" value="TreeGrafter"/>
</dbReference>
<dbReference type="PANTHER" id="PTHR15002:SF0">
    <property type="entry name" value="RIBOSOMAL BIOGENESIS PROTEIN LAS1L"/>
    <property type="match status" value="1"/>
</dbReference>
<dbReference type="AlphaFoldDB" id="A0A875RQL4"/>
<name>A0A875RQL4_EENNA</name>
<dbReference type="GeneID" id="62198183"/>
<dbReference type="Pfam" id="PF04031">
    <property type="entry name" value="Las1"/>
    <property type="match status" value="1"/>
</dbReference>
<dbReference type="RefSeq" id="XP_038780935.1">
    <property type="nucleotide sequence ID" value="XM_038925007.1"/>
</dbReference>
<dbReference type="PANTHER" id="PTHR15002">
    <property type="entry name" value="RIBOSOMAL BIOGENESIS PROTEIN LAS1L"/>
    <property type="match status" value="1"/>
</dbReference>
<dbReference type="GO" id="GO:0090730">
    <property type="term" value="C:Las1 complex"/>
    <property type="evidence" value="ECO:0007669"/>
    <property type="project" value="InterPro"/>
</dbReference>
<evidence type="ECO:0000313" key="2">
    <source>
        <dbReference type="Proteomes" id="UP000662931"/>
    </source>
</evidence>
<sequence>MTSGNGADDTPVRLSYTMSIIKFVNGLLDPCQQSTYAMSLHRLAESIDLPSFFVELRHIGTHERLPSLEMLRWSAKKALEWLEVNYWTEVKKSSGKFRAEYGIETDDDSVHVIRRIRCDLDIVREVRLEDPNKIYSHSDTSNSGRKYWYAMDRLTSFVSYDADLLANVMIFQPDGMIVRSKAPNDQKMRSIIYLYRPVLQSLGPEFCMVLFRKLIQFVSSTVFLEASKSANFDLVLAKNDTRFLLPRCKGEVKQAQKWLEYIATKGNILFGSVGFVNETTVPLITQSIGLHNNEHSIALLKFFLQLNEEYLRQIQMTEKVSKVLQTMEKFSLPDTVGLPTKIPKKKLGKDTAVESSVPAHMKRKFDESSTVCLFETYDNWKPVPFGRLNTNK</sequence>
<dbReference type="GO" id="GO:0030687">
    <property type="term" value="C:preribosome, large subunit precursor"/>
    <property type="evidence" value="ECO:0007669"/>
    <property type="project" value="TreeGrafter"/>
</dbReference>